<evidence type="ECO:0000313" key="5">
    <source>
        <dbReference type="EMBL" id="XDV72021.1"/>
    </source>
</evidence>
<dbReference type="SMART" id="SM00857">
    <property type="entry name" value="Resolvase"/>
    <property type="match status" value="1"/>
</dbReference>
<accession>A0AB39YSX3</accession>
<dbReference type="AlphaFoldDB" id="A0AB39YSX3"/>
<dbReference type="GO" id="GO:0000150">
    <property type="term" value="F:DNA strand exchange activity"/>
    <property type="evidence" value="ECO:0007669"/>
    <property type="project" value="InterPro"/>
</dbReference>
<dbReference type="RefSeq" id="WP_369745830.1">
    <property type="nucleotide sequence ID" value="NZ_CP165735.1"/>
</dbReference>
<dbReference type="CDD" id="cd03768">
    <property type="entry name" value="SR_ResInv"/>
    <property type="match status" value="1"/>
</dbReference>
<proteinExistence type="inferred from homology"/>
<keyword evidence="3" id="KW-0233">DNA recombination</keyword>
<evidence type="ECO:0000256" key="1">
    <source>
        <dbReference type="ARBA" id="ARBA00009913"/>
    </source>
</evidence>
<evidence type="ECO:0000256" key="3">
    <source>
        <dbReference type="ARBA" id="ARBA00023172"/>
    </source>
</evidence>
<dbReference type="EMBL" id="CP165735">
    <property type="protein sequence ID" value="XDV72021.1"/>
    <property type="molecule type" value="Genomic_DNA"/>
</dbReference>
<feature type="domain" description="Resolvase/invertase-type recombinase catalytic" evidence="4">
    <location>
        <begin position="1"/>
        <end position="120"/>
    </location>
</feature>
<dbReference type="InterPro" id="IPR050639">
    <property type="entry name" value="SSR_resolvase"/>
</dbReference>
<dbReference type="InterPro" id="IPR006119">
    <property type="entry name" value="Resolv_N"/>
</dbReference>
<reference evidence="5" key="1">
    <citation type="submission" date="2024-07" db="EMBL/GenBank/DDBJ databases">
        <authorList>
            <person name="Li J."/>
            <person name="Wei H."/>
            <person name="Ma J."/>
        </authorList>
    </citation>
    <scope>NUCLEOTIDE SEQUENCE</scope>
    <source>
        <strain evidence="5">AMU7</strain>
    </source>
</reference>
<dbReference type="InterPro" id="IPR036162">
    <property type="entry name" value="Resolvase-like_N_sf"/>
</dbReference>
<dbReference type="SUPFAM" id="SSF53041">
    <property type="entry name" value="Resolvase-like"/>
    <property type="match status" value="1"/>
</dbReference>
<comment type="similarity">
    <text evidence="1">Belongs to the site-specific recombinase resolvase family.</text>
</comment>
<dbReference type="Pfam" id="PF02796">
    <property type="entry name" value="HTH_7"/>
    <property type="match status" value="1"/>
</dbReference>
<name>A0AB39YSX3_9MICC</name>
<sequence>MLYRPGDTGWEYVATFTDYASGSTRDRPEWQRCLDFLQPGNVLVVWKLDRVGRSTADLARIVTELDQRGIQFKSLTESFLDTTTADGRLIFHIFSALAEHERSRMLERTRAGLEAARARGRVGGRPSTMTPAQVTAARTMHAKKTPITEIAQVLGVGRMSVSRALRKQQAEQSA</sequence>
<dbReference type="Gene3D" id="1.10.10.60">
    <property type="entry name" value="Homeodomain-like"/>
    <property type="match status" value="1"/>
</dbReference>
<evidence type="ECO:0000256" key="2">
    <source>
        <dbReference type="ARBA" id="ARBA00023125"/>
    </source>
</evidence>
<dbReference type="GO" id="GO:0003677">
    <property type="term" value="F:DNA binding"/>
    <property type="evidence" value="ECO:0007669"/>
    <property type="project" value="UniProtKB-KW"/>
</dbReference>
<dbReference type="Pfam" id="PF00239">
    <property type="entry name" value="Resolvase"/>
    <property type="match status" value="1"/>
</dbReference>
<dbReference type="PANTHER" id="PTHR30461">
    <property type="entry name" value="DNA-INVERTASE FROM LAMBDOID PROPHAGE"/>
    <property type="match status" value="1"/>
</dbReference>
<evidence type="ECO:0000259" key="4">
    <source>
        <dbReference type="PROSITE" id="PS51736"/>
    </source>
</evidence>
<gene>
    <name evidence="5" type="ORF">ABQM86_02190</name>
</gene>
<dbReference type="InterPro" id="IPR009057">
    <property type="entry name" value="Homeodomain-like_sf"/>
</dbReference>
<protein>
    <submittedName>
        <fullName evidence="5">Recombinase family protein</fullName>
    </submittedName>
</protein>
<dbReference type="CDD" id="cd00569">
    <property type="entry name" value="HTH_Hin_like"/>
    <property type="match status" value="1"/>
</dbReference>
<keyword evidence="2" id="KW-0238">DNA-binding</keyword>
<dbReference type="PROSITE" id="PS51736">
    <property type="entry name" value="RECOMBINASES_3"/>
    <property type="match status" value="1"/>
</dbReference>
<dbReference type="SUPFAM" id="SSF46689">
    <property type="entry name" value="Homeodomain-like"/>
    <property type="match status" value="1"/>
</dbReference>
<dbReference type="InterPro" id="IPR006120">
    <property type="entry name" value="Resolvase_HTH_dom"/>
</dbReference>
<organism evidence="5">
    <name type="scientific">Paenarthrobacter sp. AMU7</name>
    <dbReference type="NCBI Taxonomy" id="3162492"/>
    <lineage>
        <taxon>Bacteria</taxon>
        <taxon>Bacillati</taxon>
        <taxon>Actinomycetota</taxon>
        <taxon>Actinomycetes</taxon>
        <taxon>Micrococcales</taxon>
        <taxon>Micrococcaceae</taxon>
        <taxon>Paenarthrobacter</taxon>
    </lineage>
</organism>
<dbReference type="PANTHER" id="PTHR30461:SF2">
    <property type="entry name" value="SERINE RECOMBINASE PINE-RELATED"/>
    <property type="match status" value="1"/>
</dbReference>
<dbReference type="Gene3D" id="3.40.50.1390">
    <property type="entry name" value="Resolvase, N-terminal catalytic domain"/>
    <property type="match status" value="1"/>
</dbReference>